<evidence type="ECO:0000256" key="2">
    <source>
        <dbReference type="ARBA" id="ARBA00022475"/>
    </source>
</evidence>
<comment type="subcellular location">
    <subcellularLocation>
        <location evidence="1">Cell membrane</location>
        <topology evidence="1">Multi-pass membrane protein</topology>
    </subcellularLocation>
</comment>
<comment type="similarity">
    <text evidence="6">Belongs to the ABC-4 integral membrane protein family.</text>
</comment>
<dbReference type="PANTHER" id="PTHR30572:SF4">
    <property type="entry name" value="ABC TRANSPORTER PERMEASE YTRF"/>
    <property type="match status" value="1"/>
</dbReference>
<dbReference type="PANTHER" id="PTHR30572">
    <property type="entry name" value="MEMBRANE COMPONENT OF TRANSPORTER-RELATED"/>
    <property type="match status" value="1"/>
</dbReference>
<evidence type="ECO:0000313" key="10">
    <source>
        <dbReference type="EMBL" id="MBA6154924.1"/>
    </source>
</evidence>
<organism evidence="10 11">
    <name type="scientific">Tenacibaculum pelagium</name>
    <dbReference type="NCBI Taxonomy" id="2759527"/>
    <lineage>
        <taxon>Bacteria</taxon>
        <taxon>Pseudomonadati</taxon>
        <taxon>Bacteroidota</taxon>
        <taxon>Flavobacteriia</taxon>
        <taxon>Flavobacteriales</taxon>
        <taxon>Flavobacteriaceae</taxon>
        <taxon>Tenacibaculum</taxon>
    </lineage>
</organism>
<comment type="caution">
    <text evidence="10">The sequence shown here is derived from an EMBL/GenBank/DDBJ whole genome shotgun (WGS) entry which is preliminary data.</text>
</comment>
<evidence type="ECO:0000313" key="11">
    <source>
        <dbReference type="Proteomes" id="UP000563906"/>
    </source>
</evidence>
<proteinExistence type="inferred from homology"/>
<feature type="domain" description="MacB-like periplasmic core" evidence="9">
    <location>
        <begin position="21"/>
        <end position="235"/>
    </location>
</feature>
<evidence type="ECO:0000256" key="5">
    <source>
        <dbReference type="ARBA" id="ARBA00023136"/>
    </source>
</evidence>
<dbReference type="Pfam" id="PF02687">
    <property type="entry name" value="FtsX"/>
    <property type="match status" value="1"/>
</dbReference>
<evidence type="ECO:0000259" key="8">
    <source>
        <dbReference type="Pfam" id="PF02687"/>
    </source>
</evidence>
<feature type="transmembrane region" description="Helical" evidence="7">
    <location>
        <begin position="278"/>
        <end position="305"/>
    </location>
</feature>
<accession>A0A839AL29</accession>
<gene>
    <name evidence="10" type="ORF">H3Z83_00080</name>
</gene>
<keyword evidence="4 7" id="KW-1133">Transmembrane helix</keyword>
<dbReference type="Pfam" id="PF12704">
    <property type="entry name" value="MacB_PCD"/>
    <property type="match status" value="1"/>
</dbReference>
<dbReference type="GO" id="GO:0022857">
    <property type="term" value="F:transmembrane transporter activity"/>
    <property type="evidence" value="ECO:0007669"/>
    <property type="project" value="TreeGrafter"/>
</dbReference>
<evidence type="ECO:0000256" key="1">
    <source>
        <dbReference type="ARBA" id="ARBA00004651"/>
    </source>
</evidence>
<dbReference type="Proteomes" id="UP000563906">
    <property type="component" value="Unassembled WGS sequence"/>
</dbReference>
<keyword evidence="3 7" id="KW-0812">Transmembrane</keyword>
<reference evidence="10 11" key="1">
    <citation type="submission" date="2020-07" db="EMBL/GenBank/DDBJ databases">
        <title>Bacterium isolated from marine sediment.</title>
        <authorList>
            <person name="Shang D."/>
            <person name="Du Z.-J."/>
        </authorList>
    </citation>
    <scope>NUCLEOTIDE SEQUENCE [LARGE SCALE GENOMIC DNA]</scope>
    <source>
        <strain evidence="10 11">S7007</strain>
    </source>
</reference>
<feature type="transmembrane region" description="Helical" evidence="7">
    <location>
        <begin position="21"/>
        <end position="42"/>
    </location>
</feature>
<dbReference type="AlphaFoldDB" id="A0A839AL29"/>
<feature type="domain" description="ABC3 transporter permease C-terminal" evidence="8">
    <location>
        <begin position="286"/>
        <end position="402"/>
    </location>
</feature>
<dbReference type="GO" id="GO:0005886">
    <property type="term" value="C:plasma membrane"/>
    <property type="evidence" value="ECO:0007669"/>
    <property type="project" value="UniProtKB-SubCell"/>
</dbReference>
<protein>
    <submittedName>
        <fullName evidence="10">ABC transporter permease</fullName>
    </submittedName>
</protein>
<name>A0A839AL29_9FLAO</name>
<dbReference type="InterPro" id="IPR025857">
    <property type="entry name" value="MacB_PCD"/>
</dbReference>
<keyword evidence="2" id="KW-1003">Cell membrane</keyword>
<evidence type="ECO:0000256" key="6">
    <source>
        <dbReference type="ARBA" id="ARBA00038076"/>
    </source>
</evidence>
<dbReference type="RefSeq" id="WP_182123445.1">
    <property type="nucleotide sequence ID" value="NZ_JACGLS010000001.1"/>
</dbReference>
<keyword evidence="5 7" id="KW-0472">Membrane</keyword>
<evidence type="ECO:0000256" key="7">
    <source>
        <dbReference type="SAM" id="Phobius"/>
    </source>
</evidence>
<feature type="transmembrane region" description="Helical" evidence="7">
    <location>
        <begin position="326"/>
        <end position="356"/>
    </location>
</feature>
<dbReference type="InterPro" id="IPR050250">
    <property type="entry name" value="Macrolide_Exporter_MacB"/>
</dbReference>
<sequence length="410" mass="45322">MFDRDLWAEIFHSIKKNKLRTFLTGFSVAWGIFILVLLLASVNGMKNGFTQQFNDDATNSIFISPSVTTKPYEGFEAGRRIKFTNNDLKYIQGNFDEEVEYITPRFRKGVTAKYKKETGSYQVRAVYPDHKHIEKTIMNAGRYINSNDVDKKLKVAVIGKMIKADLFPDEDPIGKTFVMNNSTYQIVGVFSDKGNEREERIIYVPVTTMQRLYKNTDEISQIVLTYNPKYSYAEAINFSDILEVVLKRRHKVSPDDQGAIYVNNNAEGFSDVSNFTTMLTFVSVGVGLLILLAGIVGIGNILVFIIKERTKEIGIRKALGARPSQVINLVLLESVFITSISGAGGMLFAMGLVSLIAKVIPKSPAFADPSVNVTTVIIAGVILVIAGVLAGLVPAIRAASVKPIVALRAD</sequence>
<feature type="transmembrane region" description="Helical" evidence="7">
    <location>
        <begin position="376"/>
        <end position="396"/>
    </location>
</feature>
<dbReference type="EMBL" id="JACGLS010000001">
    <property type="protein sequence ID" value="MBA6154924.1"/>
    <property type="molecule type" value="Genomic_DNA"/>
</dbReference>
<keyword evidence="11" id="KW-1185">Reference proteome</keyword>
<dbReference type="InterPro" id="IPR003838">
    <property type="entry name" value="ABC3_permease_C"/>
</dbReference>
<evidence type="ECO:0000256" key="3">
    <source>
        <dbReference type="ARBA" id="ARBA00022692"/>
    </source>
</evidence>
<evidence type="ECO:0000259" key="9">
    <source>
        <dbReference type="Pfam" id="PF12704"/>
    </source>
</evidence>
<evidence type="ECO:0000256" key="4">
    <source>
        <dbReference type="ARBA" id="ARBA00022989"/>
    </source>
</evidence>